<comment type="caution">
    <text evidence="1">The sequence shown here is derived from an EMBL/GenBank/DDBJ whole genome shotgun (WGS) entry which is preliminary data.</text>
</comment>
<reference evidence="1" key="1">
    <citation type="submission" date="2019-04" db="EMBL/GenBank/DDBJ databases">
        <title>Microbes associate with the intestines of laboratory mice.</title>
        <authorList>
            <person name="Navarre W."/>
            <person name="Wong E."/>
            <person name="Huang K."/>
            <person name="Tropini C."/>
            <person name="Ng K."/>
            <person name="Yu B."/>
        </authorList>
    </citation>
    <scope>NUCLEOTIDE SEQUENCE</scope>
    <source>
        <strain evidence="1">NM73_A23</strain>
    </source>
</reference>
<evidence type="ECO:0000313" key="2">
    <source>
        <dbReference type="Proteomes" id="UP000308886"/>
    </source>
</evidence>
<gene>
    <name evidence="1" type="ORF">E5358_05740</name>
</gene>
<dbReference type="EMBL" id="SRZC01000007">
    <property type="protein sequence ID" value="TGX82836.1"/>
    <property type="molecule type" value="Genomic_DNA"/>
</dbReference>
<dbReference type="Proteomes" id="UP000308886">
    <property type="component" value="Unassembled WGS sequence"/>
</dbReference>
<name>A0AC61QR76_9BACT</name>
<proteinExistence type="predicted"/>
<sequence length="77" mass="8451">MTIIAEIIAWVATLFRGAGMLAKSANTIKYLVSAGNLFWMVNGIMTRNTPLIVSNGFCLAVMLYEIISNKLKNGQQN</sequence>
<evidence type="ECO:0000313" key="1">
    <source>
        <dbReference type="EMBL" id="TGX82836.1"/>
    </source>
</evidence>
<accession>A0AC61QR76</accession>
<organism evidence="1 2">
    <name type="scientific">Palleniella muris</name>
    <dbReference type="NCBI Taxonomy" id="3038145"/>
    <lineage>
        <taxon>Bacteria</taxon>
        <taxon>Pseudomonadati</taxon>
        <taxon>Bacteroidota</taxon>
        <taxon>Bacteroidia</taxon>
        <taxon>Bacteroidales</taxon>
        <taxon>Prevotellaceae</taxon>
        <taxon>Palleniella</taxon>
    </lineage>
</organism>
<protein>
    <submittedName>
        <fullName evidence="1">Uncharacterized protein</fullName>
    </submittedName>
</protein>
<keyword evidence="2" id="KW-1185">Reference proteome</keyword>